<evidence type="ECO:0000256" key="10">
    <source>
        <dbReference type="ARBA" id="ARBA00048975"/>
    </source>
</evidence>
<evidence type="ECO:0000256" key="6">
    <source>
        <dbReference type="ARBA" id="ARBA00022556"/>
    </source>
</evidence>
<evidence type="ECO:0000256" key="7">
    <source>
        <dbReference type="ARBA" id="ARBA00022676"/>
    </source>
</evidence>
<evidence type="ECO:0000256" key="1">
    <source>
        <dbReference type="ARBA" id="ARBA00002056"/>
    </source>
</evidence>
<protein>
    <recommendedName>
        <fullName evidence="4 11">Lipid-A-disaccharide synthase</fullName>
        <ecNumber evidence="3 11">2.4.1.182</ecNumber>
    </recommendedName>
</protein>
<dbReference type="AlphaFoldDB" id="A0A2S9Q6V1"/>
<evidence type="ECO:0000256" key="4">
    <source>
        <dbReference type="ARBA" id="ARBA00020902"/>
    </source>
</evidence>
<comment type="caution">
    <text evidence="12">The sequence shown here is derived from an EMBL/GenBank/DDBJ whole genome shotgun (WGS) entry which is preliminary data.</text>
</comment>
<dbReference type="PANTHER" id="PTHR30372">
    <property type="entry name" value="LIPID-A-DISACCHARIDE SYNTHASE"/>
    <property type="match status" value="1"/>
</dbReference>
<keyword evidence="6" id="KW-0441">Lipid A biosynthesis</keyword>
<comment type="catalytic activity">
    <reaction evidence="10">
        <text>a lipid X + a UDP-2-N,3-O-bis[(3R)-3-hydroxyacyl]-alpha-D-glucosamine = a lipid A disaccharide + UDP + H(+)</text>
        <dbReference type="Rhea" id="RHEA:67828"/>
        <dbReference type="ChEBI" id="CHEBI:15378"/>
        <dbReference type="ChEBI" id="CHEBI:58223"/>
        <dbReference type="ChEBI" id="CHEBI:137748"/>
        <dbReference type="ChEBI" id="CHEBI:176338"/>
        <dbReference type="ChEBI" id="CHEBI:176343"/>
        <dbReference type="EC" id="2.4.1.182"/>
    </reaction>
</comment>
<dbReference type="Proteomes" id="UP000237682">
    <property type="component" value="Unassembled WGS sequence"/>
</dbReference>
<keyword evidence="7" id="KW-0328">Glycosyltransferase</keyword>
<keyword evidence="13" id="KW-1185">Reference proteome</keyword>
<dbReference type="EMBL" id="PUEJ01000010">
    <property type="protein sequence ID" value="PRH85082.1"/>
    <property type="molecule type" value="Genomic_DNA"/>
</dbReference>
<dbReference type="GO" id="GO:0005543">
    <property type="term" value="F:phospholipid binding"/>
    <property type="evidence" value="ECO:0007669"/>
    <property type="project" value="TreeGrafter"/>
</dbReference>
<dbReference type="Pfam" id="PF02684">
    <property type="entry name" value="LpxB"/>
    <property type="match status" value="1"/>
</dbReference>
<dbReference type="NCBIfam" id="TIGR00215">
    <property type="entry name" value="lpxB"/>
    <property type="match status" value="1"/>
</dbReference>
<comment type="function">
    <text evidence="1">Condensation of UDP-2,3-diacylglucosamine and 2,3-diacylglucosamine-1-phosphate to form lipid A disaccharide, a precursor of lipid A, a phosphorylated glycolipid that anchors the lipopolysaccharide to the outer membrane of the cell.</text>
</comment>
<dbReference type="GO" id="GO:0016020">
    <property type="term" value="C:membrane"/>
    <property type="evidence" value="ECO:0007669"/>
    <property type="project" value="GOC"/>
</dbReference>
<gene>
    <name evidence="12" type="primary">lpxB</name>
    <name evidence="12" type="ORF">C5L14_24405</name>
</gene>
<sequence length="389" mass="43061">MTDRPLKIAIVVGEHSGDQLGFKLMQALRAQAGRPVVFKGTAGPAMTREGMASLFPLDDIAVMGFAAVIGRFPTIYRRAWQVIDAIVADPPDGMVIIDSPDFTHAVAKRVRRRLPHLPIVNYVSPSVWAWRPGRAVSMRAYVDHVLALLPFEPEAYRRLNGPPCSYVGHPLMERLDELRPNAEEEAIRQGARPLLLVLPGSRSSEVGLLTEDFGRTIELLSARSGPFDAVLPTVPRHAERLRQVTASWATKPRIITDADEKYAAFRRARAALAASGTVTLELALAQVPMIGTYRFPAWEAFLARRLVKGRFFLLPNLILDRPAVPELFQEEVVPDRLAGLMAGLLGDTDERRAQMQAFSEIDQRMQVVGETPSQRAARIVLETIAAKAR</sequence>
<keyword evidence="9" id="KW-0443">Lipid metabolism</keyword>
<dbReference type="SUPFAM" id="SSF53756">
    <property type="entry name" value="UDP-Glycosyltransferase/glycogen phosphorylase"/>
    <property type="match status" value="1"/>
</dbReference>
<organism evidence="12 13">
    <name type="scientific">Labrys okinawensis</name>
    <dbReference type="NCBI Taxonomy" id="346911"/>
    <lineage>
        <taxon>Bacteria</taxon>
        <taxon>Pseudomonadati</taxon>
        <taxon>Pseudomonadota</taxon>
        <taxon>Alphaproteobacteria</taxon>
        <taxon>Hyphomicrobiales</taxon>
        <taxon>Xanthobacteraceae</taxon>
        <taxon>Labrys</taxon>
    </lineage>
</organism>
<dbReference type="PANTHER" id="PTHR30372:SF4">
    <property type="entry name" value="LIPID-A-DISACCHARIDE SYNTHASE, MITOCHONDRIAL-RELATED"/>
    <property type="match status" value="1"/>
</dbReference>
<dbReference type="GO" id="GO:0009245">
    <property type="term" value="P:lipid A biosynthetic process"/>
    <property type="evidence" value="ECO:0007669"/>
    <property type="project" value="UniProtKB-UniRule"/>
</dbReference>
<reference evidence="12 13" key="1">
    <citation type="submission" date="2018-02" db="EMBL/GenBank/DDBJ databases">
        <title>Whole genome sequencing of endophytic bacterium.</title>
        <authorList>
            <person name="Eedara R."/>
            <person name="Podile A.R."/>
        </authorList>
    </citation>
    <scope>NUCLEOTIDE SEQUENCE [LARGE SCALE GENOMIC DNA]</scope>
    <source>
        <strain evidence="12 13">RP1T</strain>
    </source>
</reference>
<dbReference type="OrthoDB" id="9801642at2"/>
<evidence type="ECO:0000256" key="11">
    <source>
        <dbReference type="NCBIfam" id="TIGR00215"/>
    </source>
</evidence>
<evidence type="ECO:0000256" key="2">
    <source>
        <dbReference type="ARBA" id="ARBA00007868"/>
    </source>
</evidence>
<keyword evidence="8" id="KW-0808">Transferase</keyword>
<name>A0A2S9Q6V1_9HYPH</name>
<evidence type="ECO:0000313" key="13">
    <source>
        <dbReference type="Proteomes" id="UP000237682"/>
    </source>
</evidence>
<accession>A0A2S9Q6V1</accession>
<comment type="similarity">
    <text evidence="2">Belongs to the LpxB family.</text>
</comment>
<evidence type="ECO:0000256" key="3">
    <source>
        <dbReference type="ARBA" id="ARBA00012687"/>
    </source>
</evidence>
<evidence type="ECO:0000256" key="5">
    <source>
        <dbReference type="ARBA" id="ARBA00022516"/>
    </source>
</evidence>
<proteinExistence type="inferred from homology"/>
<dbReference type="GO" id="GO:0008915">
    <property type="term" value="F:lipid-A-disaccharide synthase activity"/>
    <property type="evidence" value="ECO:0007669"/>
    <property type="project" value="UniProtKB-UniRule"/>
</dbReference>
<dbReference type="InterPro" id="IPR003835">
    <property type="entry name" value="Glyco_trans_19"/>
</dbReference>
<keyword evidence="5" id="KW-0444">Lipid biosynthesis</keyword>
<evidence type="ECO:0000256" key="8">
    <source>
        <dbReference type="ARBA" id="ARBA00022679"/>
    </source>
</evidence>
<evidence type="ECO:0000313" key="12">
    <source>
        <dbReference type="EMBL" id="PRH85082.1"/>
    </source>
</evidence>
<evidence type="ECO:0000256" key="9">
    <source>
        <dbReference type="ARBA" id="ARBA00023098"/>
    </source>
</evidence>
<dbReference type="EC" id="2.4.1.182" evidence="3 11"/>